<dbReference type="PANTHER" id="PTHR47326">
    <property type="entry name" value="TRANSPOSABLE ELEMENT TC3 TRANSPOSASE-LIKE PROTEIN"/>
    <property type="match status" value="1"/>
</dbReference>
<dbReference type="GO" id="GO:0003676">
    <property type="term" value="F:nucleic acid binding"/>
    <property type="evidence" value="ECO:0007669"/>
    <property type="project" value="InterPro"/>
</dbReference>
<dbReference type="EMBL" id="GALX01005064">
    <property type="protein sequence ID" value="JAB63402.1"/>
    <property type="molecule type" value="Transcribed_RNA"/>
</dbReference>
<dbReference type="InterPro" id="IPR036397">
    <property type="entry name" value="RNaseH_sf"/>
</dbReference>
<reference evidence="2" key="1">
    <citation type="submission" date="2013-07" db="EMBL/GenBank/DDBJ databases">
        <title>Midgut Transcriptome Profiling of Anoplphora glabripennis, a Lignocellulose Degrading, Wood-Boring Cerambycid.</title>
        <authorList>
            <person name="Scully E.D."/>
            <person name="Hoover K."/>
            <person name="Carlson J.E."/>
            <person name="Tien M."/>
            <person name="Geib S.M."/>
        </authorList>
    </citation>
    <scope>NUCLEOTIDE SEQUENCE</scope>
</reference>
<dbReference type="Pfam" id="PF13358">
    <property type="entry name" value="DDE_3"/>
    <property type="match status" value="1"/>
</dbReference>
<evidence type="ECO:0000313" key="2">
    <source>
        <dbReference type="EMBL" id="JAB63402.1"/>
    </source>
</evidence>
<feature type="non-terminal residue" evidence="2">
    <location>
        <position position="1"/>
    </location>
</feature>
<protein>
    <submittedName>
        <fullName evidence="2">Transposable element Tc1 transposase</fullName>
    </submittedName>
</protein>
<proteinExistence type="predicted"/>
<evidence type="ECO:0000259" key="1">
    <source>
        <dbReference type="Pfam" id="PF13358"/>
    </source>
</evidence>
<dbReference type="InterPro" id="IPR038717">
    <property type="entry name" value="Tc1-like_DDE_dom"/>
</dbReference>
<feature type="domain" description="Tc1-like transposase DDE" evidence="1">
    <location>
        <begin position="34"/>
        <end position="144"/>
    </location>
</feature>
<dbReference type="AlphaFoldDB" id="V5GP73"/>
<organism evidence="2">
    <name type="scientific">Anoplophora glabripennis</name>
    <name type="common">Asian longhorn beetle</name>
    <name type="synonym">Anoplophora nobilis</name>
    <dbReference type="NCBI Taxonomy" id="217634"/>
    <lineage>
        <taxon>Eukaryota</taxon>
        <taxon>Metazoa</taxon>
        <taxon>Ecdysozoa</taxon>
        <taxon>Arthropoda</taxon>
        <taxon>Hexapoda</taxon>
        <taxon>Insecta</taxon>
        <taxon>Pterygota</taxon>
        <taxon>Neoptera</taxon>
        <taxon>Endopterygota</taxon>
        <taxon>Coleoptera</taxon>
        <taxon>Polyphaga</taxon>
        <taxon>Cucujiformia</taxon>
        <taxon>Chrysomeloidea</taxon>
        <taxon>Cerambycidae</taxon>
        <taxon>Lamiinae</taxon>
        <taxon>Lamiini</taxon>
        <taxon>Anoplophora</taxon>
    </lineage>
</organism>
<dbReference type="Gene3D" id="3.30.420.10">
    <property type="entry name" value="Ribonuclease H-like superfamily/Ribonuclease H"/>
    <property type="match status" value="1"/>
</dbReference>
<gene>
    <name evidence="2" type="primary">TC1A</name>
</gene>
<dbReference type="PANTHER" id="PTHR47326:SF1">
    <property type="entry name" value="HTH PSQ-TYPE DOMAIN-CONTAINING PROTEIN"/>
    <property type="match status" value="1"/>
</dbReference>
<accession>V5GP73</accession>
<sequence>DVCVGDSRKRVLRTSSEAFHNDCLVKKVKFPASVMIWGCMSAKGVGKLHFIDGIVNAQKYKEILEASFLPSIAQCAADDGDFMFQQDGAPCHTAKTVKTWFQEHNIPVLKWTSSSPDLSPIETLWHNMKKQLRKNPARTVPELKATLQNVWNNIPPEECARLVDTMPSRIKAVIANKGDVTQY</sequence>
<name>V5GP73_ANOGL</name>